<evidence type="ECO:0000259" key="1">
    <source>
        <dbReference type="PROSITE" id="PS51910"/>
    </source>
</evidence>
<dbReference type="PROSITE" id="PS51257">
    <property type="entry name" value="PROKAR_LIPOPROTEIN"/>
    <property type="match status" value="1"/>
</dbReference>
<sequence length="361" mass="38776">MKKLSAFLLLTLLLSACTTAPQLPTEPLPSATVAPATQTVVPLQGKISLGYYTGSDASLAAVKNFADSFNTVSADVFGVTPDGKIDGTDPLELMAFTKEHGIATYLCISNYNSSAQVNDFDPLLAEAAIVTYKTEFIPAIVNQAKIGGYAGVNIDFESIAFSADLESDRAAYTSFIHDLALALHTEDLKLIISVPAKTVDDPADSWSYPFDLASLGQDVDYLQLMTYDAHGPWSEPGPVSGADWVEEVVGYSSMLVDPAKLLIGLPAYGYDWRSDGTATDVSWVNFPALLTKPGVETGVEATSLSPWLTYTEEGLSHTVWYENADSLRAKAALVKRFSLGGLSMWALGKEDAAFWQAVQTQ</sequence>
<dbReference type="EMBL" id="VSSQ01018580">
    <property type="protein sequence ID" value="MPM61897.1"/>
    <property type="molecule type" value="Genomic_DNA"/>
</dbReference>
<protein>
    <recommendedName>
        <fullName evidence="1">GH18 domain-containing protein</fullName>
    </recommendedName>
</protein>
<dbReference type="AlphaFoldDB" id="A0A645B919"/>
<dbReference type="GO" id="GO:0008061">
    <property type="term" value="F:chitin binding"/>
    <property type="evidence" value="ECO:0007669"/>
    <property type="project" value="InterPro"/>
</dbReference>
<dbReference type="InterPro" id="IPR017853">
    <property type="entry name" value="GH"/>
</dbReference>
<dbReference type="InterPro" id="IPR011583">
    <property type="entry name" value="Chitinase_II/V-like_cat"/>
</dbReference>
<dbReference type="InterPro" id="IPR029070">
    <property type="entry name" value="Chitinase_insertion_sf"/>
</dbReference>
<dbReference type="Gene3D" id="3.20.20.80">
    <property type="entry name" value="Glycosidases"/>
    <property type="match status" value="1"/>
</dbReference>
<proteinExistence type="predicted"/>
<dbReference type="PANTHER" id="PTHR46066">
    <property type="entry name" value="CHITINASE DOMAIN-CONTAINING PROTEIN 1 FAMILY MEMBER"/>
    <property type="match status" value="1"/>
</dbReference>
<dbReference type="GO" id="GO:0005975">
    <property type="term" value="P:carbohydrate metabolic process"/>
    <property type="evidence" value="ECO:0007669"/>
    <property type="project" value="InterPro"/>
</dbReference>
<dbReference type="PANTHER" id="PTHR46066:SF2">
    <property type="entry name" value="CHITINASE DOMAIN-CONTAINING PROTEIN 1"/>
    <property type="match status" value="1"/>
</dbReference>
<dbReference type="InterPro" id="IPR001223">
    <property type="entry name" value="Glyco_hydro18_cat"/>
</dbReference>
<name>A0A645B919_9ZZZZ</name>
<evidence type="ECO:0000313" key="2">
    <source>
        <dbReference type="EMBL" id="MPM61897.1"/>
    </source>
</evidence>
<organism evidence="2">
    <name type="scientific">bioreactor metagenome</name>
    <dbReference type="NCBI Taxonomy" id="1076179"/>
    <lineage>
        <taxon>unclassified sequences</taxon>
        <taxon>metagenomes</taxon>
        <taxon>ecological metagenomes</taxon>
    </lineage>
</organism>
<dbReference type="Gene3D" id="3.10.50.10">
    <property type="match status" value="1"/>
</dbReference>
<dbReference type="PROSITE" id="PS51910">
    <property type="entry name" value="GH18_2"/>
    <property type="match status" value="1"/>
</dbReference>
<gene>
    <name evidence="2" type="ORF">SDC9_108761</name>
</gene>
<dbReference type="SMART" id="SM00636">
    <property type="entry name" value="Glyco_18"/>
    <property type="match status" value="1"/>
</dbReference>
<dbReference type="SUPFAM" id="SSF51445">
    <property type="entry name" value="(Trans)glycosidases"/>
    <property type="match status" value="1"/>
</dbReference>
<dbReference type="Pfam" id="PF00704">
    <property type="entry name" value="Glyco_hydro_18"/>
    <property type="match status" value="1"/>
</dbReference>
<feature type="domain" description="GH18" evidence="1">
    <location>
        <begin position="46"/>
        <end position="361"/>
    </location>
</feature>
<accession>A0A645B919</accession>
<comment type="caution">
    <text evidence="2">The sequence shown here is derived from an EMBL/GenBank/DDBJ whole genome shotgun (WGS) entry which is preliminary data.</text>
</comment>
<reference evidence="2" key="1">
    <citation type="submission" date="2019-08" db="EMBL/GenBank/DDBJ databases">
        <authorList>
            <person name="Kucharzyk K."/>
            <person name="Murdoch R.W."/>
            <person name="Higgins S."/>
            <person name="Loffler F."/>
        </authorList>
    </citation>
    <scope>NUCLEOTIDE SEQUENCE</scope>
</reference>